<dbReference type="SUPFAM" id="SSF50084">
    <property type="entry name" value="Myosin S1 fragment, N-terminal domain"/>
    <property type="match status" value="1"/>
</dbReference>
<dbReference type="OrthoDB" id="6108017at2759"/>
<evidence type="ECO:0000313" key="16">
    <source>
        <dbReference type="Proteomes" id="UP000239560"/>
    </source>
</evidence>
<evidence type="ECO:0000256" key="5">
    <source>
        <dbReference type="ARBA" id="ARBA00023123"/>
    </source>
</evidence>
<dbReference type="Gene3D" id="6.20.240.20">
    <property type="match status" value="1"/>
</dbReference>
<dbReference type="CDD" id="cd23767">
    <property type="entry name" value="IQCD"/>
    <property type="match status" value="1"/>
</dbReference>
<evidence type="ECO:0000256" key="2">
    <source>
        <dbReference type="ARBA" id="ARBA00022741"/>
    </source>
</evidence>
<evidence type="ECO:0000313" key="13">
    <source>
        <dbReference type="EMBL" id="CTR11338.1"/>
    </source>
</evidence>
<dbReference type="Gene3D" id="3.40.850.10">
    <property type="entry name" value="Kinesin motor domain"/>
    <property type="match status" value="1"/>
</dbReference>
<feature type="domain" description="Myosin motor" evidence="12">
    <location>
        <begin position="139"/>
        <end position="864"/>
    </location>
</feature>
<dbReference type="PROSITE" id="PS50096">
    <property type="entry name" value="IQ"/>
    <property type="match status" value="3"/>
</dbReference>
<dbReference type="Pfam" id="PF00612">
    <property type="entry name" value="IQ"/>
    <property type="match status" value="1"/>
</dbReference>
<dbReference type="InterPro" id="IPR046943">
    <property type="entry name" value="Fungal_Myo2/2A_CBD"/>
</dbReference>
<evidence type="ECO:0000256" key="4">
    <source>
        <dbReference type="ARBA" id="ARBA00023054"/>
    </source>
</evidence>
<sequence length="2058" mass="229350">MPSLLDSYTPSTRCWFPDKDLGWVSGHVTNKQVDGEDVRVEFVDENGKVSLACLSFASRGRRGSEHPLSAHDGRLAGVKELERNCRNGPELLGGRLAREKTALLRTGTRLGDHTVTTTLSAIASNPDVLPPLRNPPVLEGTEDLTNLSHLNEPAVLHTILHRYSLRSIYTYSGIVLVAVNPFTSLSGVYSPSVVQAYSSRLKGELEPHLFAIAEEAYRCMVGKEGEGGGNQTIVVSGESGAGKTVSAKYIMRYFATVEDPNKPGKKKTTASGMTEVEEQILATNPIMEAFGNAKTTRNDNSSRFGKYIEILFDGTQTIVGARIRTYLLERSRLVYQPETERNYHIFYQLLAGAPSSERKSLGLDSASSFTYLNQGGPNALAIAGVDDAADFEATQKALSTVGITVERQWQIFKVLAALLHLGNMEIRATRTDALLDDDDPSLERATSLLGIDKSEFKRWILKKQIVTRTDKIVTSLNAAQGNVVKDSVAKHIYASLFEWLVAVINESLTNEKVEGTVKNFIGVLDIYGFEHFKKNSFEQFCINYANEKLQQEFNAHVFKLEQEEYMREQINWTFIDFADNQPTIDLIEGKLGVLSLLDEESRMPSGSDSNFVQKLHSTVGAKPENAKVFKKPRFGNNGFTIAHYALDVTYEADGFLEKNRDTVPDEHLALLATTTNPFLKEVLDRAEATKAAVAEAEAAKAAEAAAANPAASKRMSVMGGAGGARGGTARKPTLGSIFKASLISLMDTIDSTNAHYIRCIKPNEAKQAWEVEPPMVLGQLRACGVLETIKISCAGYPTRWKFDEFADRYYMLVPSSQWQQTSDLRALCESILSSAISEPDRYQVGLTKIFFRAGLLARFEQLRTSRLNELTTLIQKNVRRFLAMRDYSRVCKMILGVQAVVRANAAKRRAEEARREKAAVMVQKVARGFMERQRFERAKRTVVALQAIARGQHLRANFVEERKNQAATQLQSMLRGAVARQQFLRDRRRVILLQSCVRRRQARGQLKALKAEARSATHFKEVTYRLENKVVELTQTLQKRTTENRDLQSKLRALEQQLDSWQSKHDEADSRAKALQSELDKPTIALAEFEALAQQKKELDARLEESLKQIADKDAEIERIHQDFLKQKTDLEAKHETLQKSLATASDDSATVSGLRQELASLREQLSRQVAINNIAAKAPRQDANFTMATGQRSVAPGAPATNGVVENGSSPSLPAGVAAAAAAFSAPQGAKRRARRHSDGVMDGVSVSPIPEDGRWEKSPRPVSMAFPQEPTVRRLAGGPGGKGYLPDVYDDPVEEIMRLLEEEEPLDEDVLFSLVRHLKIPAPNLSSPPSPKEVLFPAHLISLVTNEMWKYGMMRESERFLANVMQTIQQHVMSYTGDEVIVPGIFWLSNVHEILSFVCIAESDILQGIGPGGDGIGRDYEWDDYERLVTIVKHDLDSLEYNIYHTWMQETKKRLHKMVIPALIESQSLPGFVTSDSGGRLFNRLVGGNQAPAFSMDDILNLLNKVWKSLKSYYVEVTVVQQAITELLKLIGVTSFNDLLMRRSFSSWKRAMQIQYNITRLEEWCKAHDMPEGTLQLEHLMQATKLLQLKKASLADIEIIFDVCWMLTPTQIQKLVANYYVADYENPISPEILRAVNARVVAGDKNDHLLLPPEVEEAGQYETPLPREVTGIETYIPSYLVAPHIRRLVGVRTRAALQPLLPLHSYPRSSSAPIAPIHTSLRSMPIPSVTVGPVPLAKVATGLMRLTWAPKHTPDEQAFELMKMAIDEGSTTFNSGYFYGTPPDVTANLKLISRFCEKYPDYKDKFFLSVKGGITPQMKPNADIDFLRKQVTEVNEILKHRKMDLFEIARVDKETGPEKSMQNLLTLRDEGHFKYIGISEASADTIRRSAAVGPIAAVELEYSPFATEIEKNGVLDACKELGIPIAAYSPLGAGFLGNNWKSKEDIPEGDMRRNFDKFSDEHFEHNMELVRKLTSIAEKKGVTPAQLSIAWVGAQWEGISVLPGSTNPQRAKQCIEAANIAFTPEELADIRKVVDSFEVKGVRYVKNEHVQSTLFG</sequence>
<dbReference type="GO" id="GO:0051015">
    <property type="term" value="F:actin filament binding"/>
    <property type="evidence" value="ECO:0007669"/>
    <property type="project" value="TreeGrafter"/>
</dbReference>
<keyword evidence="6 8" id="KW-0505">Motor protein</keyword>
<dbReference type="InterPro" id="IPR027417">
    <property type="entry name" value="P-loop_NTPase"/>
</dbReference>
<feature type="region of interest" description="Disordered" evidence="10">
    <location>
        <begin position="1226"/>
        <end position="1266"/>
    </location>
</feature>
<keyword evidence="2 8" id="KW-0547">Nucleotide-binding</keyword>
<evidence type="ECO:0000256" key="10">
    <source>
        <dbReference type="SAM" id="MobiDB-lite"/>
    </source>
</evidence>
<evidence type="ECO:0000256" key="3">
    <source>
        <dbReference type="ARBA" id="ARBA00022840"/>
    </source>
</evidence>
<dbReference type="CDD" id="cd01380">
    <property type="entry name" value="MYSc_Myo5"/>
    <property type="match status" value="1"/>
</dbReference>
<dbReference type="GO" id="GO:0016020">
    <property type="term" value="C:membrane"/>
    <property type="evidence" value="ECO:0007669"/>
    <property type="project" value="TreeGrafter"/>
</dbReference>
<dbReference type="GO" id="GO:0007015">
    <property type="term" value="P:actin filament organization"/>
    <property type="evidence" value="ECO:0007669"/>
    <property type="project" value="TreeGrafter"/>
</dbReference>
<dbReference type="CDD" id="cd15480">
    <property type="entry name" value="fMyo2p_CBD"/>
    <property type="match status" value="1"/>
</dbReference>
<dbReference type="PRINTS" id="PR00193">
    <property type="entry name" value="MYOSINHEAVY"/>
</dbReference>
<gene>
    <name evidence="13" type="primary">FGENESH: predicted gene_17.57</name>
    <name evidence="14" type="ORF">AAT19DRAFT_11605</name>
    <name evidence="13" type="ORF">BN2166_0071990</name>
</gene>
<feature type="coiled-coil region" evidence="9">
    <location>
        <begin position="1037"/>
        <end position="1148"/>
    </location>
</feature>
<dbReference type="EMBL" id="LCTV02000017">
    <property type="protein sequence ID" value="PRQ69952.1"/>
    <property type="molecule type" value="Genomic_DNA"/>
</dbReference>
<evidence type="ECO:0000259" key="12">
    <source>
        <dbReference type="PROSITE" id="PS51456"/>
    </source>
</evidence>
<feature type="domain" description="Dilute" evidence="11">
    <location>
        <begin position="1364"/>
        <end position="1644"/>
    </location>
</feature>
<dbReference type="InterPro" id="IPR001609">
    <property type="entry name" value="Myosin_head_motor_dom-like"/>
</dbReference>
<dbReference type="Pfam" id="PF01843">
    <property type="entry name" value="DIL"/>
    <property type="match status" value="1"/>
</dbReference>
<dbReference type="STRING" id="5286.A0A0K3CQS6"/>
<dbReference type="GO" id="GO:0005524">
    <property type="term" value="F:ATP binding"/>
    <property type="evidence" value="ECO:0007669"/>
    <property type="project" value="UniProtKB-UniRule"/>
</dbReference>
<comment type="similarity">
    <text evidence="1 8">Belongs to the TRAFAC class myosin-kinesin ATPase superfamily. Myosin family.</text>
</comment>
<dbReference type="SMART" id="SM01132">
    <property type="entry name" value="DIL"/>
    <property type="match status" value="1"/>
</dbReference>
<reference evidence="14 16" key="2">
    <citation type="journal article" date="2018" name="Elife">
        <title>Functional genomics of lipid metabolism in the oleaginous yeast Rhodosporidium toruloides.</title>
        <authorList>
            <person name="Coradetti S.T."/>
            <person name="Pinel D."/>
            <person name="Geiselman G."/>
            <person name="Ito M."/>
            <person name="Mondo S."/>
            <person name="Reilly M.C."/>
            <person name="Cheng Y.F."/>
            <person name="Bauer S."/>
            <person name="Grigoriev I."/>
            <person name="Gladden J.M."/>
            <person name="Simmons B.A."/>
            <person name="Brem R."/>
            <person name="Arkin A.P."/>
            <person name="Skerker J.M."/>
        </authorList>
    </citation>
    <scope>NUCLEOTIDE SEQUENCE [LARGE SCALE GENOMIC DNA]</scope>
    <source>
        <strain evidence="14 16">NBRC 0880</strain>
    </source>
</reference>
<dbReference type="Gene3D" id="1.10.10.820">
    <property type="match status" value="1"/>
</dbReference>
<dbReference type="PROSITE" id="PS51456">
    <property type="entry name" value="MYOSIN_MOTOR"/>
    <property type="match status" value="1"/>
</dbReference>
<dbReference type="InterPro" id="IPR036103">
    <property type="entry name" value="MYSc_Myo5"/>
</dbReference>
<dbReference type="GO" id="GO:0005737">
    <property type="term" value="C:cytoplasm"/>
    <property type="evidence" value="ECO:0007669"/>
    <property type="project" value="TreeGrafter"/>
</dbReference>
<accession>A0A0K3CQS6</accession>
<dbReference type="InterPro" id="IPR002710">
    <property type="entry name" value="Dilute_dom"/>
</dbReference>
<dbReference type="Proteomes" id="UP000199069">
    <property type="component" value="Unassembled WGS sequence"/>
</dbReference>
<dbReference type="InterPro" id="IPR036812">
    <property type="entry name" value="NAD(P)_OxRdtase_dom_sf"/>
</dbReference>
<evidence type="ECO:0000259" key="11">
    <source>
        <dbReference type="PROSITE" id="PS51126"/>
    </source>
</evidence>
<keyword evidence="5 8" id="KW-0518">Myosin</keyword>
<dbReference type="EMBL" id="CWKI01000017">
    <property type="protein sequence ID" value="CTR11338.1"/>
    <property type="molecule type" value="Genomic_DNA"/>
</dbReference>
<dbReference type="Gene3D" id="3.20.20.100">
    <property type="entry name" value="NADP-dependent oxidoreductase domain"/>
    <property type="match status" value="1"/>
</dbReference>
<evidence type="ECO:0000256" key="9">
    <source>
        <dbReference type="SAM" id="Coils"/>
    </source>
</evidence>
<dbReference type="SMART" id="SM00015">
    <property type="entry name" value="IQ"/>
    <property type="match status" value="5"/>
</dbReference>
<dbReference type="Gene3D" id="1.20.5.190">
    <property type="match status" value="3"/>
</dbReference>
<feature type="region of interest" description="Actin-binding" evidence="8">
    <location>
        <begin position="742"/>
        <end position="764"/>
    </location>
</feature>
<keyword evidence="4 9" id="KW-0175">Coiled coil</keyword>
<keyword evidence="3 8" id="KW-0067">ATP-binding</keyword>
<dbReference type="CDD" id="cd19077">
    <property type="entry name" value="AKR_AKR8A1-2"/>
    <property type="match status" value="1"/>
</dbReference>
<dbReference type="GO" id="GO:0016459">
    <property type="term" value="C:myosin complex"/>
    <property type="evidence" value="ECO:0007669"/>
    <property type="project" value="UniProtKB-KW"/>
</dbReference>
<dbReference type="PANTHER" id="PTHR13140">
    <property type="entry name" value="MYOSIN"/>
    <property type="match status" value="1"/>
</dbReference>
<dbReference type="Gene3D" id="1.20.58.530">
    <property type="match status" value="1"/>
</dbReference>
<dbReference type="Pfam" id="PF00248">
    <property type="entry name" value="Aldo_ket_red"/>
    <property type="match status" value="1"/>
</dbReference>
<dbReference type="SUPFAM" id="SSF51430">
    <property type="entry name" value="NAD(P)-linked oxidoreductase"/>
    <property type="match status" value="1"/>
</dbReference>
<dbReference type="SMART" id="SM00242">
    <property type="entry name" value="MYSc"/>
    <property type="match status" value="1"/>
</dbReference>
<dbReference type="PROSITE" id="PS51126">
    <property type="entry name" value="DILUTE"/>
    <property type="match status" value="1"/>
</dbReference>
<evidence type="ECO:0000256" key="7">
    <source>
        <dbReference type="ARBA" id="ARBA00023203"/>
    </source>
</evidence>
<evidence type="ECO:0000256" key="6">
    <source>
        <dbReference type="ARBA" id="ARBA00023175"/>
    </source>
</evidence>
<evidence type="ECO:0000256" key="8">
    <source>
        <dbReference type="PROSITE-ProRule" id="PRU00782"/>
    </source>
</evidence>
<evidence type="ECO:0000313" key="14">
    <source>
        <dbReference type="EMBL" id="PRQ69952.1"/>
    </source>
</evidence>
<organism evidence="13 15">
    <name type="scientific">Rhodotorula toruloides</name>
    <name type="common">Yeast</name>
    <name type="synonym">Rhodosporidium toruloides</name>
    <dbReference type="NCBI Taxonomy" id="5286"/>
    <lineage>
        <taxon>Eukaryota</taxon>
        <taxon>Fungi</taxon>
        <taxon>Dikarya</taxon>
        <taxon>Basidiomycota</taxon>
        <taxon>Pucciniomycotina</taxon>
        <taxon>Microbotryomycetes</taxon>
        <taxon>Sporidiobolales</taxon>
        <taxon>Sporidiobolaceae</taxon>
        <taxon>Rhodotorula</taxon>
    </lineage>
</organism>
<dbReference type="Proteomes" id="UP000239560">
    <property type="component" value="Unassembled WGS sequence"/>
</dbReference>
<dbReference type="Pfam" id="PF00063">
    <property type="entry name" value="Myosin_head"/>
    <property type="match status" value="1"/>
</dbReference>
<keyword evidence="7 8" id="KW-0009">Actin-binding</keyword>
<dbReference type="Gene3D" id="1.20.120.720">
    <property type="entry name" value="Myosin VI head, motor domain, U50 subdomain"/>
    <property type="match status" value="1"/>
</dbReference>
<proteinExistence type="inferred from homology"/>
<reference evidence="13 15" key="1">
    <citation type="submission" date="2015-07" db="EMBL/GenBank/DDBJ databases">
        <authorList>
            <person name="Cajimat M.N.B."/>
            <person name="Milazzo M.L."/>
            <person name="Fulhorst C.F."/>
        </authorList>
    </citation>
    <scope>NUCLEOTIDE SEQUENCE [LARGE SCALE GENOMIC DNA]</scope>
    <source>
        <strain evidence="13">Single colony</strain>
    </source>
</reference>
<dbReference type="InterPro" id="IPR036961">
    <property type="entry name" value="Kinesin_motor_dom_sf"/>
</dbReference>
<name>A0A0K3CQS6_RHOTO</name>
<dbReference type="FunFam" id="1.10.10.820:FF:000001">
    <property type="entry name" value="Myosin heavy chain"/>
    <property type="match status" value="1"/>
</dbReference>
<protein>
    <submittedName>
        <fullName evidence="13 14">Myosin 5</fullName>
    </submittedName>
</protein>
<dbReference type="InterPro" id="IPR023210">
    <property type="entry name" value="NADP_OxRdtase_dom"/>
</dbReference>
<keyword evidence="15" id="KW-1185">Reference proteome</keyword>
<dbReference type="OMA" id="EIMFDDR"/>
<feature type="binding site" evidence="8">
    <location>
        <begin position="237"/>
        <end position="244"/>
    </location>
    <ligand>
        <name>ATP</name>
        <dbReference type="ChEBI" id="CHEBI:30616"/>
    </ligand>
</feature>
<dbReference type="InterPro" id="IPR000048">
    <property type="entry name" value="IQ_motif_EF-hand-BS"/>
</dbReference>
<evidence type="ECO:0000313" key="15">
    <source>
        <dbReference type="Proteomes" id="UP000199069"/>
    </source>
</evidence>
<dbReference type="PANTHER" id="PTHR13140:SF706">
    <property type="entry name" value="DILUTE CLASS UNCONVENTIONAL MYOSIN, ISOFORM C"/>
    <property type="match status" value="1"/>
</dbReference>
<evidence type="ECO:0000256" key="1">
    <source>
        <dbReference type="ARBA" id="ARBA00008314"/>
    </source>
</evidence>
<dbReference type="SUPFAM" id="SSF52540">
    <property type="entry name" value="P-loop containing nucleoside triphosphate hydrolases"/>
    <property type="match status" value="2"/>
</dbReference>
<dbReference type="GO" id="GO:0000146">
    <property type="term" value="F:microfilament motor activity"/>
    <property type="evidence" value="ECO:0007669"/>
    <property type="project" value="TreeGrafter"/>
</dbReference>